<sequence length="123" mass="13793">MNWVSQTRDRGHLICLMLPHCGHMVGPWLQGVSAGIQQQRATLYGCLWGQGAWHMPLWKWSLMGTQGSWGPGKLKLDAQQSCQQEGQRVSLGFAFFRSPHTLSGEQWNFLVGESGEQCHLVSI</sequence>
<protein>
    <submittedName>
        <fullName evidence="1">Uncharacterized protein</fullName>
    </submittedName>
</protein>
<name>A0A7J7S7U9_RHIFE</name>
<gene>
    <name evidence="1" type="ORF">mRhiFer1_009231</name>
</gene>
<reference evidence="1 2" key="1">
    <citation type="journal article" date="2020" name="Nature">
        <title>Six reference-quality genomes reveal evolution of bat adaptations.</title>
        <authorList>
            <person name="Jebb D."/>
            <person name="Huang Z."/>
            <person name="Pippel M."/>
            <person name="Hughes G.M."/>
            <person name="Lavrichenko K."/>
            <person name="Devanna P."/>
            <person name="Winkler S."/>
            <person name="Jermiin L.S."/>
            <person name="Skirmuntt E.C."/>
            <person name="Katzourakis A."/>
            <person name="Burkitt-Gray L."/>
            <person name="Ray D.A."/>
            <person name="Sullivan K.A.M."/>
            <person name="Roscito J.G."/>
            <person name="Kirilenko B.M."/>
            <person name="Davalos L.M."/>
            <person name="Corthals A.P."/>
            <person name="Power M.L."/>
            <person name="Jones G."/>
            <person name="Ransome R.D."/>
            <person name="Dechmann D.K.N."/>
            <person name="Locatelli A.G."/>
            <person name="Puechmaille S.J."/>
            <person name="Fedrigo O."/>
            <person name="Jarvis E.D."/>
            <person name="Hiller M."/>
            <person name="Vernes S.C."/>
            <person name="Myers E.W."/>
            <person name="Teeling E.C."/>
        </authorList>
    </citation>
    <scope>NUCLEOTIDE SEQUENCE [LARGE SCALE GENOMIC DNA]</scope>
    <source>
        <strain evidence="1">MRhiFer1</strain>
        <tissue evidence="1">Lung</tissue>
    </source>
</reference>
<proteinExistence type="predicted"/>
<evidence type="ECO:0000313" key="1">
    <source>
        <dbReference type="EMBL" id="KAF6284468.1"/>
    </source>
</evidence>
<organism evidence="1 2">
    <name type="scientific">Rhinolophus ferrumequinum</name>
    <name type="common">Greater horseshoe bat</name>
    <dbReference type="NCBI Taxonomy" id="59479"/>
    <lineage>
        <taxon>Eukaryota</taxon>
        <taxon>Metazoa</taxon>
        <taxon>Chordata</taxon>
        <taxon>Craniata</taxon>
        <taxon>Vertebrata</taxon>
        <taxon>Euteleostomi</taxon>
        <taxon>Mammalia</taxon>
        <taxon>Eutheria</taxon>
        <taxon>Laurasiatheria</taxon>
        <taxon>Chiroptera</taxon>
        <taxon>Yinpterochiroptera</taxon>
        <taxon>Rhinolophoidea</taxon>
        <taxon>Rhinolophidae</taxon>
        <taxon>Rhinolophinae</taxon>
        <taxon>Rhinolophus</taxon>
    </lineage>
</organism>
<dbReference type="AlphaFoldDB" id="A0A7J7S7U9"/>
<dbReference type="EMBL" id="JACAGC010000023">
    <property type="protein sequence ID" value="KAF6284468.1"/>
    <property type="molecule type" value="Genomic_DNA"/>
</dbReference>
<accession>A0A7J7S7U9</accession>
<evidence type="ECO:0000313" key="2">
    <source>
        <dbReference type="Proteomes" id="UP000585614"/>
    </source>
</evidence>
<comment type="caution">
    <text evidence="1">The sequence shown here is derived from an EMBL/GenBank/DDBJ whole genome shotgun (WGS) entry which is preliminary data.</text>
</comment>
<dbReference type="Proteomes" id="UP000585614">
    <property type="component" value="Unassembled WGS sequence"/>
</dbReference>